<dbReference type="EMBL" id="HBFQ01040313">
    <property type="protein sequence ID" value="CAD8854226.1"/>
    <property type="molecule type" value="Transcribed_RNA"/>
</dbReference>
<feature type="compositionally biased region" description="Polar residues" evidence="1">
    <location>
        <begin position="443"/>
        <end position="464"/>
    </location>
</feature>
<dbReference type="AlphaFoldDB" id="A0A7S1AHY7"/>
<organism evidence="2">
    <name type="scientific">Noctiluca scintillans</name>
    <name type="common">Sea sparkle</name>
    <name type="synonym">Red tide dinoflagellate</name>
    <dbReference type="NCBI Taxonomy" id="2966"/>
    <lineage>
        <taxon>Eukaryota</taxon>
        <taxon>Sar</taxon>
        <taxon>Alveolata</taxon>
        <taxon>Dinophyceae</taxon>
        <taxon>Noctilucales</taxon>
        <taxon>Noctilucaceae</taxon>
        <taxon>Noctiluca</taxon>
    </lineage>
</organism>
<feature type="region of interest" description="Disordered" evidence="1">
    <location>
        <begin position="479"/>
        <end position="499"/>
    </location>
</feature>
<accession>A0A7S1AHY7</accession>
<protein>
    <submittedName>
        <fullName evidence="2">Uncharacterized protein</fullName>
    </submittedName>
</protein>
<feature type="compositionally biased region" description="Polar residues" evidence="1">
    <location>
        <begin position="408"/>
        <end position="435"/>
    </location>
</feature>
<evidence type="ECO:0000313" key="2">
    <source>
        <dbReference type="EMBL" id="CAD8854226.1"/>
    </source>
</evidence>
<feature type="region of interest" description="Disordered" evidence="1">
    <location>
        <begin position="380"/>
        <end position="464"/>
    </location>
</feature>
<feature type="compositionally biased region" description="Low complexity" evidence="1">
    <location>
        <begin position="488"/>
        <end position="499"/>
    </location>
</feature>
<reference evidence="2" key="1">
    <citation type="submission" date="2021-01" db="EMBL/GenBank/DDBJ databases">
        <authorList>
            <person name="Corre E."/>
            <person name="Pelletier E."/>
            <person name="Niang G."/>
            <person name="Scheremetjew M."/>
            <person name="Finn R."/>
            <person name="Kale V."/>
            <person name="Holt S."/>
            <person name="Cochrane G."/>
            <person name="Meng A."/>
            <person name="Brown T."/>
            <person name="Cohen L."/>
        </authorList>
    </citation>
    <scope>NUCLEOTIDE SEQUENCE</scope>
</reference>
<name>A0A7S1AHY7_NOCSC</name>
<proteinExistence type="predicted"/>
<gene>
    <name evidence="2" type="ORF">NSCI0253_LOCUS28577</name>
</gene>
<evidence type="ECO:0000256" key="1">
    <source>
        <dbReference type="SAM" id="MobiDB-lite"/>
    </source>
</evidence>
<sequence length="533" mass="58909">MDRELRDRLDLGISQVLTRLESERAMQMAEAAELRCCCELAMSREVSHDGSVQTVKEDFEAALVKLGLLESTVQDHELLQRQQLKDFSALKLSFEAVERNLSQNPAESPSGLLKMEKRVEVLEAAAARWERIEFQESRVEAVERQLLRTLSLISPELQASNSLPDVQDMSRCSFECYRISECSGSQSEGTEHSDLEEVRRILVPEKPNTVRSPELPLKDEGLVWQDDTQRLVGIHDEVFPSALVEMPRVEPAQTIKLRHTVIREMDAQVAKLGRQEEVPIYVPDPEGVACVEVNPRSPERVRSSTSPVHVEETPVSPLTRSLTAPSAPVHKDTTVVYMGSAVSFPGPEVSPRVVDVSAVREAAQEKIKMFNHPEIPRLTRATLRYTPSRHQSAGASERLLKSPRRGGSSVSIPLSKATPTPANTSVNSPRGSPTPEQRRSLSPRHTATTCSSPRLGSSVSVPLTQSQTPRLVKCSAVGRSPGKVGNHSPAPSLASPSRSCGKPLCRRTFPLRSNEVACQLFDHLSRSETRPFL</sequence>
<feature type="region of interest" description="Disordered" evidence="1">
    <location>
        <begin position="298"/>
        <end position="325"/>
    </location>
</feature>